<gene>
    <name evidence="2" type="ORF">DEM34_09815</name>
</gene>
<dbReference type="Proteomes" id="UP000245474">
    <property type="component" value="Unassembled WGS sequence"/>
</dbReference>
<evidence type="ECO:0000259" key="1">
    <source>
        <dbReference type="Pfam" id="PF11575"/>
    </source>
</evidence>
<name>A0A2U2N1S7_9GAMM</name>
<dbReference type="AlphaFoldDB" id="A0A2U2N1S7"/>
<keyword evidence="3" id="KW-1185">Reference proteome</keyword>
<dbReference type="GO" id="GO:0051537">
    <property type="term" value="F:2 iron, 2 sulfur cluster binding"/>
    <property type="evidence" value="ECO:0007669"/>
    <property type="project" value="InterPro"/>
</dbReference>
<proteinExistence type="predicted"/>
<dbReference type="RefSeq" id="WP_109678636.1">
    <property type="nucleotide sequence ID" value="NZ_CP086615.1"/>
</dbReference>
<reference evidence="2 3" key="1">
    <citation type="submission" date="2018-05" db="EMBL/GenBank/DDBJ databases">
        <title>Spiribacter halobius sp. nov., a moderately halophilic bacterium isolated from marine solar saltern.</title>
        <authorList>
            <person name="Zheng W.-S."/>
            <person name="Lu D.-C."/>
            <person name="Du Z.-J."/>
        </authorList>
    </citation>
    <scope>NUCLEOTIDE SEQUENCE [LARGE SCALE GENOMIC DNA]</scope>
    <source>
        <strain evidence="2 3">E85</strain>
    </source>
</reference>
<evidence type="ECO:0000313" key="2">
    <source>
        <dbReference type="EMBL" id="PWG63136.1"/>
    </source>
</evidence>
<organism evidence="2 3">
    <name type="scientific">Sediminicurvatus halobius</name>
    <dbReference type="NCBI Taxonomy" id="2182432"/>
    <lineage>
        <taxon>Bacteria</taxon>
        <taxon>Pseudomonadati</taxon>
        <taxon>Pseudomonadota</taxon>
        <taxon>Gammaproteobacteria</taxon>
        <taxon>Chromatiales</taxon>
        <taxon>Ectothiorhodospiraceae</taxon>
        <taxon>Sediminicurvatus</taxon>
    </lineage>
</organism>
<comment type="caution">
    <text evidence="2">The sequence shown here is derived from an EMBL/GenBank/DDBJ whole genome shotgun (WGS) entry which is preliminary data.</text>
</comment>
<sequence>MPDHPLAEALAEATRAEPWLAARIAPGAGGESLAGLAADAGRLEDLAGRMAHTHGSDEVFVGATLLFERLAAIASMALAFPFYLRQRLPLAGPEALHVGFGADGEPDGITVTDAAFACPEGDPATGHADARVLPDAAALRALLRERLVTVVSPLVTALARPAKRGLRTQWRGAADMITIAAWCAGGAAGDEDGGIALAEALCEAGAPLVGQAGFRPFEHRGVVYRHRVRNTCCQRYRIPGKGYCFTCPLPKPAQRERRWHEHHEARGDPQ</sequence>
<dbReference type="Pfam" id="PF11575">
    <property type="entry name" value="FhuF_C"/>
    <property type="match status" value="1"/>
</dbReference>
<accession>A0A2U2N1S7</accession>
<feature type="domain" description="Ferric siderophore reductase C-terminal" evidence="1">
    <location>
        <begin position="229"/>
        <end position="249"/>
    </location>
</feature>
<protein>
    <recommendedName>
        <fullName evidence="1">Ferric siderophore reductase C-terminal domain-containing protein</fullName>
    </recommendedName>
</protein>
<dbReference type="EMBL" id="QFFI01000013">
    <property type="protein sequence ID" value="PWG63136.1"/>
    <property type="molecule type" value="Genomic_DNA"/>
</dbReference>
<dbReference type="OrthoDB" id="8993954at2"/>
<dbReference type="InterPro" id="IPR024726">
    <property type="entry name" value="FhuF_C"/>
</dbReference>
<evidence type="ECO:0000313" key="3">
    <source>
        <dbReference type="Proteomes" id="UP000245474"/>
    </source>
</evidence>